<evidence type="ECO:0000313" key="3">
    <source>
        <dbReference type="Proteomes" id="UP001165667"/>
    </source>
</evidence>
<evidence type="ECO:0000259" key="1">
    <source>
        <dbReference type="Pfam" id="PF11412"/>
    </source>
</evidence>
<protein>
    <recommendedName>
        <fullName evidence="1">Thiol:disulfide interchange protein DsbD N-terminal domain-containing protein</fullName>
    </recommendedName>
</protein>
<dbReference type="AlphaFoldDB" id="A0AA41YZ00"/>
<keyword evidence="3" id="KW-1185">Reference proteome</keyword>
<dbReference type="RefSeq" id="WP_282586258.1">
    <property type="nucleotide sequence ID" value="NZ_JAMOIM010000012.1"/>
</dbReference>
<dbReference type="EMBL" id="JAMOIM010000012">
    <property type="protein sequence ID" value="MCW6509885.1"/>
    <property type="molecule type" value="Genomic_DNA"/>
</dbReference>
<evidence type="ECO:0000313" key="2">
    <source>
        <dbReference type="EMBL" id="MCW6509885.1"/>
    </source>
</evidence>
<reference evidence="2" key="1">
    <citation type="submission" date="2022-05" db="EMBL/GenBank/DDBJ databases">
        <authorList>
            <person name="Pankratov T."/>
        </authorList>
    </citation>
    <scope>NUCLEOTIDE SEQUENCE</scope>
    <source>
        <strain evidence="2">BP6-180914</strain>
    </source>
</reference>
<organism evidence="2 3">
    <name type="scientific">Lichenifustis flavocetrariae</name>
    <dbReference type="NCBI Taxonomy" id="2949735"/>
    <lineage>
        <taxon>Bacteria</taxon>
        <taxon>Pseudomonadati</taxon>
        <taxon>Pseudomonadota</taxon>
        <taxon>Alphaproteobacteria</taxon>
        <taxon>Hyphomicrobiales</taxon>
        <taxon>Lichenihabitantaceae</taxon>
        <taxon>Lichenifustis</taxon>
    </lineage>
</organism>
<feature type="domain" description="Thiol:disulfide interchange protein DsbD N-terminal" evidence="1">
    <location>
        <begin position="65"/>
        <end position="167"/>
    </location>
</feature>
<comment type="caution">
    <text evidence="2">The sequence shown here is derived from an EMBL/GenBank/DDBJ whole genome shotgun (WGS) entry which is preliminary data.</text>
</comment>
<name>A0AA41YZ00_9HYPH</name>
<gene>
    <name evidence="2" type="ORF">M8523_17850</name>
</gene>
<accession>A0AA41YZ00</accession>
<proteinExistence type="predicted"/>
<dbReference type="InterPro" id="IPR028250">
    <property type="entry name" value="DsbDN"/>
</dbReference>
<sequence length="294" mass="30550">MAKALRTLIAGPTRRAVCAGLAAAGTVGLRAARAEPGGGVSDWWEADHVRVRLIDAGPSPKQHGVRLAGIEIDLDPMYLTYWRSPGDAGVAPVAAFEGSTNVKDGKILFPAPGRFSEDGAEALGYKGGVVFPLEVTPAEPAKPVSLVLTLSFALCERQCLPAQAKCKLMLTGDGQSPEAGLVRDALARVPAPAGVGGAGPLRILSVEGDAGQDHLTVLARTTSNDIPMLFAEAPDPWFVQAGAGLWLNDGSLKYTVNVLARPQDPAPLPVRLTLVGVETAIEVPVTLDAPPPKP</sequence>
<dbReference type="Proteomes" id="UP001165667">
    <property type="component" value="Unassembled WGS sequence"/>
</dbReference>
<dbReference type="Pfam" id="PF11412">
    <property type="entry name" value="DsbD_N"/>
    <property type="match status" value="1"/>
</dbReference>